<evidence type="ECO:0000313" key="2">
    <source>
        <dbReference type="Proteomes" id="UP001519305"/>
    </source>
</evidence>
<reference evidence="1 2" key="1">
    <citation type="submission" date="2021-03" db="EMBL/GenBank/DDBJ databases">
        <title>Sequencing the genomes of 1000 actinobacteria strains.</title>
        <authorList>
            <person name="Klenk H.-P."/>
        </authorList>
    </citation>
    <scope>NUCLEOTIDE SEQUENCE [LARGE SCALE GENOMIC DNA]</scope>
    <source>
        <strain evidence="1 2">DSM 44506</strain>
    </source>
</reference>
<protein>
    <submittedName>
        <fullName evidence="1">Uncharacterized protein</fullName>
    </submittedName>
</protein>
<dbReference type="Proteomes" id="UP001519305">
    <property type="component" value="Unassembled WGS sequence"/>
</dbReference>
<organism evidence="1 2">
    <name type="scientific">Corynebacterium freneyi</name>
    <dbReference type="NCBI Taxonomy" id="134034"/>
    <lineage>
        <taxon>Bacteria</taxon>
        <taxon>Bacillati</taxon>
        <taxon>Actinomycetota</taxon>
        <taxon>Actinomycetes</taxon>
        <taxon>Mycobacteriales</taxon>
        <taxon>Corynebacteriaceae</taxon>
        <taxon>Corynebacterium</taxon>
    </lineage>
</organism>
<dbReference type="EMBL" id="JAGINY010000001">
    <property type="protein sequence ID" value="MBP2332185.1"/>
    <property type="molecule type" value="Genomic_DNA"/>
</dbReference>
<gene>
    <name evidence="1" type="ORF">JOF33_000884</name>
</gene>
<dbReference type="RefSeq" id="WP_209652515.1">
    <property type="nucleotide sequence ID" value="NZ_CP047357.1"/>
</dbReference>
<comment type="caution">
    <text evidence="1">The sequence shown here is derived from an EMBL/GenBank/DDBJ whole genome shotgun (WGS) entry which is preliminary data.</text>
</comment>
<evidence type="ECO:0000313" key="1">
    <source>
        <dbReference type="EMBL" id="MBP2332185.1"/>
    </source>
</evidence>
<sequence length="370" mass="38483">MTDRLEFSHVEALHVLGEPVAGPPPLVQAVQARGAVLEWQVGGPCFPTLTITDPAECDWLWRLIGERGHAAVIAHAAGPAKLAEGAAAVAVDVEWDGELLADLRRMAHGHWLRAWWPASPIDGVAALDGVLLHAELALSAADLDDVLADGADAVDGPELAGLRAHAEGLRQRAGSLDPEVREVAHAALELMEEPAPERSGMWRDDYALVAGGRRDADDDAMAAGTASHEWRGVPAGTLDSSESAVSWTLDAAETVELTVRAALVGGADATGIAVHATVGDVDVAGRLDADGVAVLTVDMDAADAWALDANDVDVRVGAVDPAGDGAETPDVRDRVRDFAATRLELARGTAEAAESGAAFVVEKLAARLSR</sequence>
<proteinExistence type="predicted"/>
<name>A0ABS4U6C3_9CORY</name>
<keyword evidence="2" id="KW-1185">Reference proteome</keyword>
<accession>A0ABS4U6C3</accession>